<sequence length="709" mass="79253">MTDEIKWGPTGELVYNRTYSRTKPDGSRESWPETVERVVDGNLALVDPRYHQEDEREELIRLMTEFKIIPGGRHLWASGVKNAQHLFNCWVAGWTHKPSDHFQFTFMRLMEGGGVGANYSNKYLRNYPQVYQELEVHIVCDPEHPDYEAMKAAGVLSSEYDADWAGAFVIEDSREGWAAALVDLIDTFYTAVVLHKNRVYDVSRVRQAGAKLKTFGGTASGPLPLAEMLLGVASVMNDAGNKVEPFGANFWSIPSRGCLTGIGAMEIDHAIAQCVVAGGVRRSARMSMMRWDDPQIFEFIDCKADSGSHWTTNISVEVDQNFWDALDGKGDEYPGWSHLKVDGYELPVTEGEYAGLILEALSEGAVRNGEPGMWDSSLSNVGEPNEVVCTNPCGEITLEPWEPCNLGHVNLAAFVKDNGRIDYIDLVRAHRLITRFLMRATFSPVADPKSREVLDRNRRIGVGHLGVASFLALRNQRYSEAPTNRNFKDMLRGLAKTVDEAAEDYAHQLRIPVPVKKRTVAPTGTIAKMPGVSEGIHPIFARYFNRRIRFSELDDDQFLTCSQYAADGFHVERDKYAANTWVVTIPTKDTLVQQVVDRYGRDAEDVVESADELSLNEMLAFQAMYQMLWADNAVSFTANVDPDEYTPEDVSDQLKRFSGLIKGSTIFPEKSFEQAPYERITKAEYEAATAKSIADGVDEECASGACPIR</sequence>
<evidence type="ECO:0000259" key="13">
    <source>
        <dbReference type="Pfam" id="PF02867"/>
    </source>
</evidence>
<evidence type="ECO:0000256" key="1">
    <source>
        <dbReference type="ARBA" id="ARBA00001922"/>
    </source>
</evidence>
<dbReference type="PANTHER" id="PTHR43371:SF1">
    <property type="entry name" value="RIBONUCLEOSIDE-DIPHOSPHATE REDUCTASE"/>
    <property type="match status" value="1"/>
</dbReference>
<keyword evidence="5" id="KW-0235">DNA replication</keyword>
<evidence type="ECO:0000256" key="8">
    <source>
        <dbReference type="ARBA" id="ARBA00023284"/>
    </source>
</evidence>
<dbReference type="Gene3D" id="3.30.1620.10">
    <property type="entry name" value="b-12 dependent (class ii) ribonucleotide reductase, Chain A, Domain 2"/>
    <property type="match status" value="1"/>
</dbReference>
<dbReference type="InterPro" id="IPR050862">
    <property type="entry name" value="RdRp_reductase_class-2"/>
</dbReference>
<proteinExistence type="inferred from homology"/>
<dbReference type="Pfam" id="PF02867">
    <property type="entry name" value="Ribonuc_red_lgC"/>
    <property type="match status" value="2"/>
</dbReference>
<dbReference type="InterPro" id="IPR000788">
    <property type="entry name" value="RNR_lg_C"/>
</dbReference>
<evidence type="ECO:0000256" key="12">
    <source>
        <dbReference type="PIRSR" id="PIRSR613345-2"/>
    </source>
</evidence>
<evidence type="ECO:0000256" key="6">
    <source>
        <dbReference type="ARBA" id="ARBA00023002"/>
    </source>
</evidence>
<accession>A0A2H4PFA3</accession>
<dbReference type="EC" id="1.17.4.2" evidence="3"/>
<name>A0A2H4PFA3_9CAUD</name>
<evidence type="ECO:0000256" key="2">
    <source>
        <dbReference type="ARBA" id="ARBA00005654"/>
    </source>
</evidence>
<evidence type="ECO:0000256" key="9">
    <source>
        <dbReference type="ARBA" id="ARBA00023285"/>
    </source>
</evidence>
<keyword evidence="7 12" id="KW-1015">Disulfide bond</keyword>
<evidence type="ECO:0000256" key="3">
    <source>
        <dbReference type="ARBA" id="ARBA00012275"/>
    </source>
</evidence>
<feature type="domain" description="Ribonucleotide reductase large subunit C-terminal" evidence="13">
    <location>
        <begin position="519"/>
        <end position="652"/>
    </location>
</feature>
<feature type="active site" evidence="11">
    <location>
        <position position="393"/>
    </location>
</feature>
<feature type="domain" description="Ribonucleotide reductase large subunit C-terminal" evidence="13">
    <location>
        <begin position="264"/>
        <end position="483"/>
    </location>
</feature>
<reference evidence="16 17" key="1">
    <citation type="submission" date="2017-10" db="EMBL/GenBank/DDBJ databases">
        <authorList>
            <person name="Fong C."/>
            <person name="Hamill A."/>
            <person name="Ko T.W."/>
            <person name="Sim E."/>
            <person name="Meyer J."/>
            <person name="Leo J."/>
            <person name="Li A."/>
            <person name="Narbutas R."/>
            <person name="Ng C."/>
            <person name="Yoon E."/>
            <person name="Vijanderan J."/>
            <person name="Goodwin E."/>
            <person name="Reddi K."/>
            <person name="Villella W."/>
            <person name="Sanders E.R."/>
            <person name="Benyamini P."/>
            <person name="Moberg-Parker J."/>
            <person name="Garlena R.A."/>
            <person name="Russell D.A."/>
            <person name="Pope W.H."/>
            <person name="Jacobs-Sera D."/>
            <person name="Hendrix R.W."/>
            <person name="Hatfull G.F."/>
        </authorList>
    </citation>
    <scope>NUCLEOTIDE SEQUENCE [LARGE SCALE GENOMIC DNA]</scope>
</reference>
<comment type="catalytic activity">
    <reaction evidence="10">
        <text>a 2'-deoxyribonucleoside 5'-triphosphate + [thioredoxin]-disulfide + H2O = a ribonucleoside 5'-triphosphate + [thioredoxin]-dithiol</text>
        <dbReference type="Rhea" id="RHEA:12701"/>
        <dbReference type="Rhea" id="RHEA-COMP:10698"/>
        <dbReference type="Rhea" id="RHEA-COMP:10700"/>
        <dbReference type="ChEBI" id="CHEBI:15377"/>
        <dbReference type="ChEBI" id="CHEBI:29950"/>
        <dbReference type="ChEBI" id="CHEBI:50058"/>
        <dbReference type="ChEBI" id="CHEBI:61557"/>
        <dbReference type="ChEBI" id="CHEBI:61560"/>
        <dbReference type="EC" id="1.17.4.2"/>
    </reaction>
</comment>
<dbReference type="EMBL" id="MG099938">
    <property type="protein sequence ID" value="ATW60914.1"/>
    <property type="molecule type" value="Genomic_DNA"/>
</dbReference>
<evidence type="ECO:0000313" key="17">
    <source>
        <dbReference type="Proteomes" id="UP000240786"/>
    </source>
</evidence>
<dbReference type="InterPro" id="IPR040763">
    <property type="entry name" value="RNR_alpha_hel"/>
</dbReference>
<dbReference type="SUPFAM" id="SSF51998">
    <property type="entry name" value="PFL-like glycyl radical enzymes"/>
    <property type="match status" value="1"/>
</dbReference>
<comment type="cofactor">
    <cofactor evidence="1">
        <name>adenosylcob(III)alamin</name>
        <dbReference type="ChEBI" id="CHEBI:18408"/>
    </cofactor>
</comment>
<evidence type="ECO:0000256" key="11">
    <source>
        <dbReference type="PIRSR" id="PIRSR613345-1"/>
    </source>
</evidence>
<evidence type="ECO:0000256" key="5">
    <source>
        <dbReference type="ARBA" id="ARBA00022705"/>
    </source>
</evidence>
<dbReference type="GO" id="GO:0000166">
    <property type="term" value="F:nucleotide binding"/>
    <property type="evidence" value="ECO:0007669"/>
    <property type="project" value="InterPro"/>
</dbReference>
<feature type="disulfide bond" description="Redox-active" evidence="12">
    <location>
        <begin position="89"/>
        <end position="404"/>
    </location>
</feature>
<dbReference type="GO" id="GO:0031419">
    <property type="term" value="F:cobalamin binding"/>
    <property type="evidence" value="ECO:0007669"/>
    <property type="project" value="UniProtKB-KW"/>
</dbReference>
<dbReference type="Gene3D" id="3.20.70.20">
    <property type="match status" value="1"/>
</dbReference>
<dbReference type="InterPro" id="IPR054158">
    <property type="entry name" value="RNR-II_ins_dom"/>
</dbReference>
<feature type="active site" evidence="11">
    <location>
        <position position="395"/>
    </location>
</feature>
<gene>
    <name evidence="16" type="ORF">SEA_ARCHETTA_43</name>
</gene>
<dbReference type="Gene3D" id="3.90.1390.10">
    <property type="entry name" value="b-12 dependent (class ii) ribonucleotide reductase, chain A, domain 3"/>
    <property type="match status" value="1"/>
</dbReference>
<evidence type="ECO:0000256" key="10">
    <source>
        <dbReference type="ARBA" id="ARBA00048987"/>
    </source>
</evidence>
<dbReference type="PANTHER" id="PTHR43371">
    <property type="entry name" value="VITAMIN B12-DEPENDENT RIBONUCLEOTIDE REDUCTASE"/>
    <property type="match status" value="1"/>
</dbReference>
<organism evidence="16 17">
    <name type="scientific">Mycobacterium phage Archetta</name>
    <dbReference type="NCBI Taxonomy" id="2047836"/>
    <lineage>
        <taxon>Viruses</taxon>
        <taxon>Duplodnaviria</taxon>
        <taxon>Heunggongvirae</taxon>
        <taxon>Uroviricota</taxon>
        <taxon>Caudoviricetes</taxon>
        <taxon>Benedictvirus</taxon>
        <taxon>Benedictvirus archetta</taxon>
    </lineage>
</organism>
<feature type="domain" description="Ribonucleotide reductase alpha-helical" evidence="14">
    <location>
        <begin position="7"/>
        <end position="79"/>
    </location>
</feature>
<keyword evidence="9" id="KW-0170">Cobalt</keyword>
<evidence type="ECO:0000256" key="4">
    <source>
        <dbReference type="ARBA" id="ARBA00022628"/>
    </source>
</evidence>
<dbReference type="GO" id="GO:0004748">
    <property type="term" value="F:ribonucleoside-diphosphate reductase activity, thioredoxin disulfide as acceptor"/>
    <property type="evidence" value="ECO:0007669"/>
    <property type="project" value="InterPro"/>
</dbReference>
<keyword evidence="17" id="KW-1185">Reference proteome</keyword>
<keyword evidence="8" id="KW-0676">Redox-active center</keyword>
<dbReference type="Pfam" id="PF21995">
    <property type="entry name" value="RNR-II_ins_dom"/>
    <property type="match status" value="1"/>
</dbReference>
<dbReference type="Pfam" id="PF17975">
    <property type="entry name" value="RNR_Alpha"/>
    <property type="match status" value="1"/>
</dbReference>
<dbReference type="GO" id="GO:0008998">
    <property type="term" value="F:ribonucleoside-triphosphate reductase (thioredoxin) activity"/>
    <property type="evidence" value="ECO:0007669"/>
    <property type="project" value="UniProtKB-EC"/>
</dbReference>
<feature type="domain" description="B12-dependent ribonucleotide reductase insertion" evidence="15">
    <location>
        <begin position="135"/>
        <end position="235"/>
    </location>
</feature>
<dbReference type="InterPro" id="IPR013345">
    <property type="entry name" value="RTP_Rdtase_AdoCbl-dep"/>
</dbReference>
<dbReference type="NCBIfam" id="TIGR02505">
    <property type="entry name" value="RTPR"/>
    <property type="match status" value="1"/>
</dbReference>
<evidence type="ECO:0000259" key="15">
    <source>
        <dbReference type="Pfam" id="PF21995"/>
    </source>
</evidence>
<keyword evidence="6" id="KW-0560">Oxidoreductase</keyword>
<dbReference type="GO" id="GO:0006260">
    <property type="term" value="P:DNA replication"/>
    <property type="evidence" value="ECO:0007669"/>
    <property type="project" value="UniProtKB-KW"/>
</dbReference>
<evidence type="ECO:0000313" key="16">
    <source>
        <dbReference type="EMBL" id="ATW60914.1"/>
    </source>
</evidence>
<protein>
    <recommendedName>
        <fullName evidence="3">ribonucleoside-triphosphate reductase (thioredoxin)</fullName>
        <ecNumber evidence="3">1.17.4.2</ecNumber>
    </recommendedName>
</protein>
<evidence type="ECO:0000256" key="7">
    <source>
        <dbReference type="ARBA" id="ARBA00023157"/>
    </source>
</evidence>
<dbReference type="Proteomes" id="UP000240786">
    <property type="component" value="Segment"/>
</dbReference>
<evidence type="ECO:0000259" key="14">
    <source>
        <dbReference type="Pfam" id="PF17975"/>
    </source>
</evidence>
<keyword evidence="4" id="KW-0846">Cobalamin</keyword>
<comment type="similarity">
    <text evidence="2">Belongs to the class II ribonucleoside-triphosphate reductase family.</text>
</comment>